<dbReference type="InterPro" id="IPR003797">
    <property type="entry name" value="DegV"/>
</dbReference>
<dbReference type="NCBIfam" id="TIGR00762">
    <property type="entry name" value="DegV"/>
    <property type="match status" value="1"/>
</dbReference>
<dbReference type="PANTHER" id="PTHR33434:SF2">
    <property type="entry name" value="FATTY ACID-BINDING PROTEIN TM_1468"/>
    <property type="match status" value="1"/>
</dbReference>
<dbReference type="Proteomes" id="UP000242850">
    <property type="component" value="Unassembled WGS sequence"/>
</dbReference>
<evidence type="ECO:0000313" key="3">
    <source>
        <dbReference type="Proteomes" id="UP000242850"/>
    </source>
</evidence>
<dbReference type="InterPro" id="IPR050270">
    <property type="entry name" value="DegV_domain_contain"/>
</dbReference>
<reference evidence="3" key="1">
    <citation type="submission" date="2016-10" db="EMBL/GenBank/DDBJ databases">
        <authorList>
            <person name="Varghese N."/>
            <person name="Submissions S."/>
        </authorList>
    </citation>
    <scope>NUCLEOTIDE SEQUENCE [LARGE SCALE GENOMIC DNA]</scope>
    <source>
        <strain evidence="3">DSM 5463</strain>
    </source>
</reference>
<dbReference type="EMBL" id="FNUK01000036">
    <property type="protein sequence ID" value="SEG14421.1"/>
    <property type="molecule type" value="Genomic_DNA"/>
</dbReference>
<dbReference type="AlphaFoldDB" id="A0A1H5XRS8"/>
<dbReference type="PROSITE" id="PS51482">
    <property type="entry name" value="DEGV"/>
    <property type="match status" value="1"/>
</dbReference>
<dbReference type="PANTHER" id="PTHR33434">
    <property type="entry name" value="DEGV DOMAIN-CONTAINING PROTEIN DR_1986-RELATED"/>
    <property type="match status" value="1"/>
</dbReference>
<dbReference type="RefSeq" id="WP_103896730.1">
    <property type="nucleotide sequence ID" value="NZ_FNUK01000036.1"/>
</dbReference>
<gene>
    <name evidence="2" type="ORF">SAMN05660865_01846</name>
</gene>
<accession>A0A1H5XRS8</accession>
<dbReference type="Pfam" id="PF02645">
    <property type="entry name" value="DegV"/>
    <property type="match status" value="1"/>
</dbReference>
<evidence type="ECO:0000256" key="1">
    <source>
        <dbReference type="ARBA" id="ARBA00023121"/>
    </source>
</evidence>
<organism evidence="2 3">
    <name type="scientific">Caloramator fervidus</name>
    <dbReference type="NCBI Taxonomy" id="29344"/>
    <lineage>
        <taxon>Bacteria</taxon>
        <taxon>Bacillati</taxon>
        <taxon>Bacillota</taxon>
        <taxon>Clostridia</taxon>
        <taxon>Eubacteriales</taxon>
        <taxon>Clostridiaceae</taxon>
        <taxon>Caloramator</taxon>
    </lineage>
</organism>
<dbReference type="Gene3D" id="3.30.1180.10">
    <property type="match status" value="1"/>
</dbReference>
<dbReference type="SUPFAM" id="SSF82549">
    <property type="entry name" value="DAK1/DegV-like"/>
    <property type="match status" value="1"/>
</dbReference>
<dbReference type="InterPro" id="IPR043168">
    <property type="entry name" value="DegV_C"/>
</dbReference>
<dbReference type="Gene3D" id="3.40.50.10170">
    <property type="match status" value="1"/>
</dbReference>
<keyword evidence="3" id="KW-1185">Reference proteome</keyword>
<proteinExistence type="predicted"/>
<keyword evidence="1" id="KW-0446">Lipid-binding</keyword>
<dbReference type="OrthoDB" id="9780216at2"/>
<evidence type="ECO:0000313" key="2">
    <source>
        <dbReference type="EMBL" id="SEG14421.1"/>
    </source>
</evidence>
<dbReference type="GO" id="GO:0008289">
    <property type="term" value="F:lipid binding"/>
    <property type="evidence" value="ECO:0007669"/>
    <property type="project" value="UniProtKB-KW"/>
</dbReference>
<sequence length="285" mass="31389">MSVKILTDSTSYLSKEICKQLDIRKVSLSVSWDDISIKEVDINNEDFYRMMKEKGIPKSSQPSIGEMLEEMKKVVANGDSLVCVFISSQMSGTYSSALMVKEMVLEEFKDAKIEIIDSKSNCMQLGFAVLAGARAAKEGKTLSEVVEIVKQNLKRSRFLFIPDNLEYLKKGGRIGGAKALIGNILKIIPILTVEDGKTTVLSKVRTKKNAISAMIDKVVKDSYIYGLKEVVIHHINCYTEALDLSKLIEEKLGVKADIVDIGPVIGLHVGPGAIGLVYSTYKDMG</sequence>
<name>A0A1H5XRS8_9CLOT</name>
<protein>
    <submittedName>
        <fullName evidence="2">EDD domain protein, DegV family</fullName>
    </submittedName>
</protein>